<evidence type="ECO:0000256" key="6">
    <source>
        <dbReference type="ARBA" id="ARBA00023136"/>
    </source>
</evidence>
<evidence type="ECO:0000259" key="9">
    <source>
        <dbReference type="SMART" id="SM01190"/>
    </source>
</evidence>
<dbReference type="EMBL" id="HBGN01025528">
    <property type="protein sequence ID" value="CAD9340610.1"/>
    <property type="molecule type" value="Transcribed_RNA"/>
</dbReference>
<accession>A0A6U3W945</accession>
<dbReference type="InterPro" id="IPR015720">
    <property type="entry name" value="Emp24-like"/>
</dbReference>
<evidence type="ECO:0000256" key="8">
    <source>
        <dbReference type="SAM" id="SignalP"/>
    </source>
</evidence>
<dbReference type="SMART" id="SM01190">
    <property type="entry name" value="EMP24_GP25L"/>
    <property type="match status" value="1"/>
</dbReference>
<evidence type="ECO:0000256" key="1">
    <source>
        <dbReference type="ARBA" id="ARBA00004479"/>
    </source>
</evidence>
<dbReference type="AlphaFoldDB" id="A0A6U3W945"/>
<evidence type="ECO:0000256" key="7">
    <source>
        <dbReference type="SAM" id="Phobius"/>
    </source>
</evidence>
<keyword evidence="5 7" id="KW-1133">Transmembrane helix</keyword>
<gene>
    <name evidence="10" type="ORF">DBRI1063_LOCUS16351</name>
</gene>
<feature type="chain" id="PRO_5030160225" description="GOLD domain-containing protein" evidence="8">
    <location>
        <begin position="20"/>
        <end position="266"/>
    </location>
</feature>
<name>A0A6U3W945_9STRA</name>
<dbReference type="Pfam" id="PF01105">
    <property type="entry name" value="EMP24_GP25L"/>
    <property type="match status" value="1"/>
</dbReference>
<feature type="domain" description="GOLD" evidence="9">
    <location>
        <begin position="21"/>
        <end position="261"/>
    </location>
</feature>
<sequence>MSPLCVLLLCAIALVRIDAYPMIAEVTGKGAKCFRFNIPEDDDAHMLFVALPENVDSAVEEFYVQGMNEMNENTGTFKNLIVNPPAEIKNKMDAKINKGRTNIFLKIQIPDKPVLRHQQFQWHRPIIMRNIVKMAARSKQGWEVPVGGYSICFENKSTDNARIVFDIALLNDDIDEDIEEGNSKSVMKKEHLTPLEKQFNEGIMAAHQILNEMRYMQQREHTARQTSETINARIRYFSYISVAVLIGVTLLQVTYLKSYFKKKKLL</sequence>
<reference evidence="10" key="1">
    <citation type="submission" date="2021-01" db="EMBL/GenBank/DDBJ databases">
        <authorList>
            <person name="Corre E."/>
            <person name="Pelletier E."/>
            <person name="Niang G."/>
            <person name="Scheremetjew M."/>
            <person name="Finn R."/>
            <person name="Kale V."/>
            <person name="Holt S."/>
            <person name="Cochrane G."/>
            <person name="Meng A."/>
            <person name="Brown T."/>
            <person name="Cohen L."/>
        </authorList>
    </citation>
    <scope>NUCLEOTIDE SEQUENCE</scope>
    <source>
        <strain evidence="10">Pop2</strain>
    </source>
</reference>
<comment type="subcellular location">
    <subcellularLocation>
        <location evidence="1">Membrane</location>
        <topology evidence="1">Single-pass type I membrane protein</topology>
    </subcellularLocation>
</comment>
<evidence type="ECO:0000313" key="10">
    <source>
        <dbReference type="EMBL" id="CAD9340610.1"/>
    </source>
</evidence>
<dbReference type="GO" id="GO:0016020">
    <property type="term" value="C:membrane"/>
    <property type="evidence" value="ECO:0007669"/>
    <property type="project" value="UniProtKB-SubCell"/>
</dbReference>
<proteinExistence type="inferred from homology"/>
<feature type="transmembrane region" description="Helical" evidence="7">
    <location>
        <begin position="236"/>
        <end position="256"/>
    </location>
</feature>
<organism evidence="10">
    <name type="scientific">Ditylum brightwellii</name>
    <dbReference type="NCBI Taxonomy" id="49249"/>
    <lineage>
        <taxon>Eukaryota</taxon>
        <taxon>Sar</taxon>
        <taxon>Stramenopiles</taxon>
        <taxon>Ochrophyta</taxon>
        <taxon>Bacillariophyta</taxon>
        <taxon>Mediophyceae</taxon>
        <taxon>Lithodesmiophycidae</taxon>
        <taxon>Lithodesmiales</taxon>
        <taxon>Lithodesmiaceae</taxon>
        <taxon>Ditylum</taxon>
    </lineage>
</organism>
<keyword evidence="4 8" id="KW-0732">Signal</keyword>
<comment type="similarity">
    <text evidence="2">Belongs to the EMP24/GP25L family.</text>
</comment>
<evidence type="ECO:0000256" key="3">
    <source>
        <dbReference type="ARBA" id="ARBA00022692"/>
    </source>
</evidence>
<dbReference type="InterPro" id="IPR009038">
    <property type="entry name" value="GOLD_dom"/>
</dbReference>
<evidence type="ECO:0000256" key="2">
    <source>
        <dbReference type="ARBA" id="ARBA00007104"/>
    </source>
</evidence>
<feature type="signal peptide" evidence="8">
    <location>
        <begin position="1"/>
        <end position="19"/>
    </location>
</feature>
<evidence type="ECO:0000256" key="4">
    <source>
        <dbReference type="ARBA" id="ARBA00022729"/>
    </source>
</evidence>
<keyword evidence="6 7" id="KW-0472">Membrane</keyword>
<keyword evidence="3 7" id="KW-0812">Transmembrane</keyword>
<dbReference type="PANTHER" id="PTHR22811">
    <property type="entry name" value="TRANSMEMBRANE EMP24 DOMAIN-CONTAINING PROTEIN"/>
    <property type="match status" value="1"/>
</dbReference>
<evidence type="ECO:0000256" key="5">
    <source>
        <dbReference type="ARBA" id="ARBA00022989"/>
    </source>
</evidence>
<protein>
    <recommendedName>
        <fullName evidence="9">GOLD domain-containing protein</fullName>
    </recommendedName>
</protein>